<dbReference type="AlphaFoldDB" id="A0A330M5L4"/>
<sequence>MLSHAGIVPLKIVSIRAYIDRAIQMTEQLAGGTNHQWLLHTVNIEIDSNLPAGKLTILLRRSVG</sequence>
<proteinExistence type="predicted"/>
<protein>
    <submittedName>
        <fullName evidence="1">Uncharacterized protein</fullName>
    </submittedName>
</protein>
<evidence type="ECO:0000313" key="2">
    <source>
        <dbReference type="Proteomes" id="UP000250123"/>
    </source>
</evidence>
<reference evidence="2" key="1">
    <citation type="submission" date="2018-06" db="EMBL/GenBank/DDBJ databases">
        <authorList>
            <person name="Cea G.-C."/>
            <person name="William W."/>
        </authorList>
    </citation>
    <scope>NUCLEOTIDE SEQUENCE [LARGE SCALE GENOMIC DNA]</scope>
    <source>
        <strain evidence="2">DB21MT-2</strain>
    </source>
</reference>
<organism evidence="1 2">
    <name type="scientific">Shewanella benthica</name>
    <dbReference type="NCBI Taxonomy" id="43661"/>
    <lineage>
        <taxon>Bacteria</taxon>
        <taxon>Pseudomonadati</taxon>
        <taxon>Pseudomonadota</taxon>
        <taxon>Gammaproteobacteria</taxon>
        <taxon>Alteromonadales</taxon>
        <taxon>Shewanellaceae</taxon>
        <taxon>Shewanella</taxon>
    </lineage>
</organism>
<dbReference type="KEGG" id="sbk:SHEWBE_2731"/>
<name>A0A330M5L4_9GAMM</name>
<gene>
    <name evidence="1" type="ORF">SHEWBE_2731</name>
</gene>
<evidence type="ECO:0000313" key="1">
    <source>
        <dbReference type="EMBL" id="SQH76694.1"/>
    </source>
</evidence>
<dbReference type="Proteomes" id="UP000250123">
    <property type="component" value="Chromosome SHEWBE"/>
</dbReference>
<dbReference type="EMBL" id="LS483452">
    <property type="protein sequence ID" value="SQH76694.1"/>
    <property type="molecule type" value="Genomic_DNA"/>
</dbReference>
<accession>A0A330M5L4</accession>